<organism evidence="2 3">
    <name type="scientific">Bacteroides intestinalis</name>
    <dbReference type="NCBI Taxonomy" id="329854"/>
    <lineage>
        <taxon>Bacteria</taxon>
        <taxon>Pseudomonadati</taxon>
        <taxon>Bacteroidota</taxon>
        <taxon>Bacteroidia</taxon>
        <taxon>Bacteroidales</taxon>
        <taxon>Bacteroidaceae</taxon>
        <taxon>Bacteroides</taxon>
    </lineage>
</organism>
<feature type="transmembrane region" description="Helical" evidence="1">
    <location>
        <begin position="69"/>
        <end position="88"/>
    </location>
</feature>
<protein>
    <recommendedName>
        <fullName evidence="4">Tat pathway signal sequence domain protein</fullName>
    </recommendedName>
</protein>
<dbReference type="AlphaFoldDB" id="A0A3E4KU95"/>
<reference evidence="2 3" key="1">
    <citation type="submission" date="2018-08" db="EMBL/GenBank/DDBJ databases">
        <title>A genome reference for cultivated species of the human gut microbiota.</title>
        <authorList>
            <person name="Zou Y."/>
            <person name="Xue W."/>
            <person name="Luo G."/>
        </authorList>
    </citation>
    <scope>NUCLEOTIDE SEQUENCE [LARGE SCALE GENOMIC DNA]</scope>
    <source>
        <strain evidence="2 3">AF19-10AC</strain>
    </source>
</reference>
<evidence type="ECO:0008006" key="4">
    <source>
        <dbReference type="Google" id="ProtNLM"/>
    </source>
</evidence>
<sequence length="138" mass="16133">MKIEELIDRYFEGQTSCNEERELRRFFTQENIPESLQVYRPLFACLDQEAKAFRKESIPAKKLSFHRRFIYMTGGIAAGLLLLIGIAGTQRYLHATPDNYVIIDGKQYTDENLVREQALAAFRDMRTTEDEVLDLMFE</sequence>
<evidence type="ECO:0000313" key="2">
    <source>
        <dbReference type="EMBL" id="RGT54673.1"/>
    </source>
</evidence>
<keyword evidence="1" id="KW-1133">Transmembrane helix</keyword>
<comment type="caution">
    <text evidence="2">The sequence shown here is derived from an EMBL/GenBank/DDBJ whole genome shotgun (WGS) entry which is preliminary data.</text>
</comment>
<evidence type="ECO:0000256" key="1">
    <source>
        <dbReference type="SAM" id="Phobius"/>
    </source>
</evidence>
<dbReference type="Proteomes" id="UP000284772">
    <property type="component" value="Unassembled WGS sequence"/>
</dbReference>
<evidence type="ECO:0000313" key="3">
    <source>
        <dbReference type="Proteomes" id="UP000284772"/>
    </source>
</evidence>
<gene>
    <name evidence="2" type="ORF">DWX27_06225</name>
</gene>
<accession>A0A3E4KU95</accession>
<dbReference type="RefSeq" id="WP_115501704.1">
    <property type="nucleotide sequence ID" value="NZ_CABMMK010000001.1"/>
</dbReference>
<proteinExistence type="predicted"/>
<keyword evidence="1" id="KW-0472">Membrane</keyword>
<dbReference type="EMBL" id="QRWT01000004">
    <property type="protein sequence ID" value="RGT54673.1"/>
    <property type="molecule type" value="Genomic_DNA"/>
</dbReference>
<name>A0A3E4KU95_9BACE</name>
<keyword evidence="1" id="KW-0812">Transmembrane</keyword>